<reference evidence="1 2" key="1">
    <citation type="submission" date="2023-08" db="EMBL/GenBank/DDBJ databases">
        <title>Complete Genome Sequence of Pseudomonas entomophila TVIN A01.</title>
        <authorList>
            <person name="Shelke T."/>
            <person name="Mahar N.S."/>
            <person name="Gupta I."/>
            <person name="Gupta V."/>
        </authorList>
    </citation>
    <scope>NUCLEOTIDE SEQUENCE [LARGE SCALE GENOMIC DNA]</scope>
    <source>
        <strain evidence="1 2">TVIN-A01</strain>
    </source>
</reference>
<organism evidence="1 2">
    <name type="scientific">Pseudomonas entomophila</name>
    <dbReference type="NCBI Taxonomy" id="312306"/>
    <lineage>
        <taxon>Bacteria</taxon>
        <taxon>Pseudomonadati</taxon>
        <taxon>Pseudomonadota</taxon>
        <taxon>Gammaproteobacteria</taxon>
        <taxon>Pseudomonadales</taxon>
        <taxon>Pseudomonadaceae</taxon>
        <taxon>Pseudomonas</taxon>
    </lineage>
</organism>
<evidence type="ECO:0000313" key="2">
    <source>
        <dbReference type="Proteomes" id="UP001183127"/>
    </source>
</evidence>
<evidence type="ECO:0000313" key="1">
    <source>
        <dbReference type="EMBL" id="WMW05486.1"/>
    </source>
</evidence>
<accession>A0ABY9QNA6</accession>
<dbReference type="InterPro" id="IPR009003">
    <property type="entry name" value="Peptidase_S1_PA"/>
</dbReference>
<dbReference type="EMBL" id="CP132921">
    <property type="protein sequence ID" value="WMW05486.1"/>
    <property type="molecule type" value="Genomic_DNA"/>
</dbReference>
<evidence type="ECO:0008006" key="3">
    <source>
        <dbReference type="Google" id="ProtNLM"/>
    </source>
</evidence>
<dbReference type="SUPFAM" id="SSF50494">
    <property type="entry name" value="Trypsin-like serine proteases"/>
    <property type="match status" value="1"/>
</dbReference>
<dbReference type="Proteomes" id="UP001183127">
    <property type="component" value="Chromosome"/>
</dbReference>
<dbReference type="RefSeq" id="WP_011532111.1">
    <property type="nucleotide sequence ID" value="NZ_CP132921.1"/>
</dbReference>
<gene>
    <name evidence="1" type="ORF">RAH46_24705</name>
</gene>
<keyword evidence="2" id="KW-1185">Reference proteome</keyword>
<sequence length="252" mass="28498">MQQQEFITLKVFGDLLEGQVHPVILATETEFFSEPQGVGTAFVLEHAGELFLISAQHVLNSQQAQHHDLRILLRNAPISIQFDRRAVFQDELDPDPSSDIVIMRIAESQHDALFAAGLACVRATDYIESDRMSEVEIFRIIGYPDQDREYDYGKNILSAVIWCVNGVLTEPSYPGLIRVKVFGKRPRKFRGMSGAFVMAETNDEWKFAGMVTLASDTEGLLNFIPAENIAYYLDKMLLLEMEGMFLSEDLQN</sequence>
<dbReference type="GeneID" id="32804069"/>
<protein>
    <recommendedName>
        <fullName evidence="3">Serine protease</fullName>
    </recommendedName>
</protein>
<proteinExistence type="predicted"/>
<name>A0ABY9QNA6_9PSED</name>